<evidence type="ECO:0000313" key="1">
    <source>
        <dbReference type="EMBL" id="MBS5409113.1"/>
    </source>
</evidence>
<dbReference type="EMBL" id="JAGZEE010000001">
    <property type="protein sequence ID" value="MBS5409113.1"/>
    <property type="molecule type" value="Genomic_DNA"/>
</dbReference>
<organism evidence="1 2">
    <name type="scientific">Bacteroides thetaiotaomicron</name>
    <dbReference type="NCBI Taxonomy" id="818"/>
    <lineage>
        <taxon>Bacteria</taxon>
        <taxon>Pseudomonadati</taxon>
        <taxon>Bacteroidota</taxon>
        <taxon>Bacteroidia</taxon>
        <taxon>Bacteroidales</taxon>
        <taxon>Bacteroidaceae</taxon>
        <taxon>Bacteroides</taxon>
    </lineage>
</organism>
<dbReference type="InterPro" id="IPR025049">
    <property type="entry name" value="Mfa-like_1"/>
</dbReference>
<dbReference type="CDD" id="cd13120">
    <property type="entry name" value="BF2867_like_N"/>
    <property type="match status" value="1"/>
</dbReference>
<dbReference type="RefSeq" id="WP_258970669.1">
    <property type="nucleotide sequence ID" value="NZ_JANUON010000003.1"/>
</dbReference>
<dbReference type="PROSITE" id="PS51257">
    <property type="entry name" value="PROKAR_LIPOPROTEIN"/>
    <property type="match status" value="1"/>
</dbReference>
<dbReference type="AlphaFoldDB" id="A0A943DSV3"/>
<accession>A0A943DSV3</accession>
<name>A0A943DSV3_BACT4</name>
<dbReference type="Proteomes" id="UP000782901">
    <property type="component" value="Unassembled WGS sequence"/>
</dbReference>
<evidence type="ECO:0000313" key="2">
    <source>
        <dbReference type="Proteomes" id="UP000782901"/>
    </source>
</evidence>
<sequence>MKKVLLAIAAVATITSCSQSEDFENPGREVEISFNSVINKSTRAAIIENDEFESFTVSGYRTTDAMTSGTQLTGGFMDDVAVSKAEGGWSQVGTFYWPATAYVSFFATSPKQTLDITKAGFPKFNYTVGETTTQVDLLAANLINQQKADNKVTLGFRHLLTQVNFSIKGDTKDFKYVISKLEVSGVSTSATYSFDGDKTTVGAWGNWGTADGAYTYDITAPKEITVTDIASVTNLDVAETSLFMLVPQTLTESAKVSITYYAIPKDKTDSLDKTFEGTKTVELGASTKWEANKKVRYTLVLSSDAKSIEIGEPTVTAWDTPEVNGGEVIPVTPVTPPVE</sequence>
<dbReference type="Gene3D" id="2.60.40.2620">
    <property type="entry name" value="Fimbrillin-like"/>
    <property type="match status" value="1"/>
</dbReference>
<gene>
    <name evidence="1" type="ORF">KHY35_00120</name>
</gene>
<dbReference type="Pfam" id="PF13149">
    <property type="entry name" value="Mfa_like_1"/>
    <property type="match status" value="1"/>
</dbReference>
<dbReference type="CDD" id="cd13121">
    <property type="entry name" value="BF2867_like_C"/>
    <property type="match status" value="1"/>
</dbReference>
<reference evidence="1" key="1">
    <citation type="submission" date="2021-02" db="EMBL/GenBank/DDBJ databases">
        <title>Infant gut strain persistence is associated with maternal origin, phylogeny, and functional potential including surface adhesion and iron acquisition.</title>
        <authorList>
            <person name="Lou Y.C."/>
        </authorList>
    </citation>
    <scope>NUCLEOTIDE SEQUENCE</scope>
    <source>
        <strain evidence="1">L3_082_243G1_dasL3_082_243G1_maxbin2.maxbin.015s ta_sub</strain>
    </source>
</reference>
<protein>
    <submittedName>
        <fullName evidence="1">Fimbrillin family protein</fullName>
    </submittedName>
</protein>
<dbReference type="InterPro" id="IPR042278">
    <property type="entry name" value="Mfa-like_1_N"/>
</dbReference>
<comment type="caution">
    <text evidence="1">The sequence shown here is derived from an EMBL/GenBank/DDBJ whole genome shotgun (WGS) entry which is preliminary data.</text>
</comment>
<proteinExistence type="predicted"/>